<keyword evidence="3" id="KW-1003">Cell membrane</keyword>
<keyword evidence="5 7" id="KW-1133">Transmembrane helix</keyword>
<dbReference type="SUPFAM" id="SSF50182">
    <property type="entry name" value="Sm-like ribonucleoproteins"/>
    <property type="match status" value="1"/>
</dbReference>
<evidence type="ECO:0000259" key="8">
    <source>
        <dbReference type="Pfam" id="PF00924"/>
    </source>
</evidence>
<dbReference type="PANTHER" id="PTHR30221:SF1">
    <property type="entry name" value="SMALL-CONDUCTANCE MECHANOSENSITIVE CHANNEL"/>
    <property type="match status" value="1"/>
</dbReference>
<dbReference type="InterPro" id="IPR023408">
    <property type="entry name" value="MscS_beta-dom_sf"/>
</dbReference>
<dbReference type="SUPFAM" id="SSF82689">
    <property type="entry name" value="Mechanosensitive channel protein MscS (YggB), C-terminal domain"/>
    <property type="match status" value="1"/>
</dbReference>
<name>A0A1I3QF93_9FLAO</name>
<evidence type="ECO:0000313" key="11">
    <source>
        <dbReference type="Proteomes" id="UP000243887"/>
    </source>
</evidence>
<evidence type="ECO:0000256" key="5">
    <source>
        <dbReference type="ARBA" id="ARBA00022989"/>
    </source>
</evidence>
<dbReference type="InterPro" id="IPR011066">
    <property type="entry name" value="MscS_channel_C_sf"/>
</dbReference>
<evidence type="ECO:0000256" key="6">
    <source>
        <dbReference type="ARBA" id="ARBA00023136"/>
    </source>
</evidence>
<evidence type="ECO:0000313" key="10">
    <source>
        <dbReference type="EMBL" id="SFJ31816.1"/>
    </source>
</evidence>
<dbReference type="AlphaFoldDB" id="A0A1I3QF93"/>
<comment type="similarity">
    <text evidence="2">Belongs to the MscS (TC 1.A.23) family.</text>
</comment>
<dbReference type="Pfam" id="PF21082">
    <property type="entry name" value="MS_channel_3rd"/>
    <property type="match status" value="1"/>
</dbReference>
<evidence type="ECO:0000256" key="2">
    <source>
        <dbReference type="ARBA" id="ARBA00008017"/>
    </source>
</evidence>
<evidence type="ECO:0000256" key="4">
    <source>
        <dbReference type="ARBA" id="ARBA00022692"/>
    </source>
</evidence>
<reference evidence="11" key="1">
    <citation type="submission" date="2016-10" db="EMBL/GenBank/DDBJ databases">
        <authorList>
            <person name="Varghese N."/>
            <person name="Submissions S."/>
        </authorList>
    </citation>
    <scope>NUCLEOTIDE SEQUENCE [LARGE SCALE GENOMIC DNA]</scope>
    <source>
        <strain evidence="11">DSM 26542</strain>
    </source>
</reference>
<organism evidence="10 11">
    <name type="scientific">Myroides guanonis</name>
    <dbReference type="NCBI Taxonomy" id="1150112"/>
    <lineage>
        <taxon>Bacteria</taxon>
        <taxon>Pseudomonadati</taxon>
        <taxon>Bacteroidota</taxon>
        <taxon>Flavobacteriia</taxon>
        <taxon>Flavobacteriales</taxon>
        <taxon>Flavobacteriaceae</taxon>
        <taxon>Myroides</taxon>
    </lineage>
</organism>
<comment type="subcellular location">
    <subcellularLocation>
        <location evidence="1">Cell membrane</location>
        <topology evidence="1">Multi-pass membrane protein</topology>
    </subcellularLocation>
</comment>
<evidence type="ECO:0000256" key="3">
    <source>
        <dbReference type="ARBA" id="ARBA00022475"/>
    </source>
</evidence>
<keyword evidence="11" id="KW-1185">Reference proteome</keyword>
<gene>
    <name evidence="10" type="ORF">SAMN04487893_105164</name>
</gene>
<feature type="transmembrane region" description="Helical" evidence="7">
    <location>
        <begin position="59"/>
        <end position="82"/>
    </location>
</feature>
<dbReference type="Pfam" id="PF00924">
    <property type="entry name" value="MS_channel_2nd"/>
    <property type="match status" value="1"/>
</dbReference>
<accession>A0A1I3QF93</accession>
<dbReference type="EMBL" id="FORU01000005">
    <property type="protein sequence ID" value="SFJ31816.1"/>
    <property type="molecule type" value="Genomic_DNA"/>
</dbReference>
<dbReference type="PANTHER" id="PTHR30221">
    <property type="entry name" value="SMALL-CONDUCTANCE MECHANOSENSITIVE CHANNEL"/>
    <property type="match status" value="1"/>
</dbReference>
<feature type="transmembrane region" description="Helical" evidence="7">
    <location>
        <begin position="18"/>
        <end position="39"/>
    </location>
</feature>
<protein>
    <submittedName>
        <fullName evidence="10">Small conductance mechanosensitive channel</fullName>
    </submittedName>
</protein>
<dbReference type="Pfam" id="PF05552">
    <property type="entry name" value="MS_channel_1st_1"/>
    <property type="match status" value="1"/>
</dbReference>
<feature type="transmembrane region" description="Helical" evidence="7">
    <location>
        <begin position="88"/>
        <end position="118"/>
    </location>
</feature>
<dbReference type="GO" id="GO:0005886">
    <property type="term" value="C:plasma membrane"/>
    <property type="evidence" value="ECO:0007669"/>
    <property type="project" value="UniProtKB-SubCell"/>
</dbReference>
<dbReference type="InterPro" id="IPR008910">
    <property type="entry name" value="MSC_TM_helix"/>
</dbReference>
<sequence>MNNLDSFIKSFIENLFNFLPNIVSSIVILAIGLWIIRLLKRMTHRILTKKKIDPTFTSFLLDGAVWGLRIVLFIIIASKLGIQTSSFVAIIGAMSLAIGLSLQGSLSNFAGGVLIILFKPFRIGDIIEAQGEAGKVSGIHIFSTKIINYQNQVIYIPNGILSNGKIKNYTENELRKTELSIQTPSTINSADFINLLTNELIENETILKQPKPRVQIKEILDTKVTYTVLAWVENGNYSEVSSFIYLKGKEISQHLTTN</sequence>
<dbReference type="Gene3D" id="2.30.30.60">
    <property type="match status" value="1"/>
</dbReference>
<dbReference type="Proteomes" id="UP000243887">
    <property type="component" value="Unassembled WGS sequence"/>
</dbReference>
<dbReference type="GO" id="GO:0008381">
    <property type="term" value="F:mechanosensitive monoatomic ion channel activity"/>
    <property type="evidence" value="ECO:0007669"/>
    <property type="project" value="InterPro"/>
</dbReference>
<feature type="domain" description="Mechanosensitive ion channel MscS" evidence="8">
    <location>
        <begin position="105"/>
        <end position="170"/>
    </location>
</feature>
<proteinExistence type="inferred from homology"/>
<dbReference type="InterPro" id="IPR006685">
    <property type="entry name" value="MscS_channel_2nd"/>
</dbReference>
<dbReference type="RefSeq" id="WP_090678642.1">
    <property type="nucleotide sequence ID" value="NZ_FORU01000005.1"/>
</dbReference>
<evidence type="ECO:0000256" key="1">
    <source>
        <dbReference type="ARBA" id="ARBA00004651"/>
    </source>
</evidence>
<keyword evidence="4 7" id="KW-0812">Transmembrane</keyword>
<dbReference type="InterPro" id="IPR010920">
    <property type="entry name" value="LSM_dom_sf"/>
</dbReference>
<evidence type="ECO:0000256" key="7">
    <source>
        <dbReference type="SAM" id="Phobius"/>
    </source>
</evidence>
<evidence type="ECO:0000259" key="9">
    <source>
        <dbReference type="Pfam" id="PF21082"/>
    </source>
</evidence>
<dbReference type="Gene3D" id="3.30.70.100">
    <property type="match status" value="1"/>
</dbReference>
<dbReference type="InterPro" id="IPR049278">
    <property type="entry name" value="MS_channel_C"/>
</dbReference>
<dbReference type="STRING" id="1150112.SAMN04487893_105164"/>
<keyword evidence="6 7" id="KW-0472">Membrane</keyword>
<dbReference type="OrthoDB" id="9809206at2"/>
<dbReference type="InterPro" id="IPR011014">
    <property type="entry name" value="MscS_channel_TM-2"/>
</dbReference>
<dbReference type="Gene3D" id="1.10.287.1260">
    <property type="match status" value="1"/>
</dbReference>
<dbReference type="InterPro" id="IPR045275">
    <property type="entry name" value="MscS_archaea/bacteria_type"/>
</dbReference>
<dbReference type="SUPFAM" id="SSF82861">
    <property type="entry name" value="Mechanosensitive channel protein MscS (YggB), transmembrane region"/>
    <property type="match status" value="1"/>
</dbReference>
<feature type="domain" description="Mechanosensitive ion channel MscS C-terminal" evidence="9">
    <location>
        <begin position="191"/>
        <end position="251"/>
    </location>
</feature>